<reference evidence="3 4" key="1">
    <citation type="journal article" date="2014" name="Int. J. Syst. Evol. Microbiol.">
        <title>Carboxylicivirga gen. nov. in the family Marinilabiliaceae with two novel species, Carboxylicivirga mesophila sp. nov. and Carboxylicivirga taeanensis sp. nov., and reclassification of Cytophaga fermentans as Saccharicrinis fermentans gen. nov., comb. nov.</title>
        <authorList>
            <person name="Yang S.H."/>
            <person name="Seo H.S."/>
            <person name="Woo J.H."/>
            <person name="Oh H.M."/>
            <person name="Jang H."/>
            <person name="Lee J.H."/>
            <person name="Kim S.J."/>
            <person name="Kwon K.K."/>
        </authorList>
    </citation>
    <scope>NUCLEOTIDE SEQUENCE [LARGE SCALE GENOMIC DNA]</scope>
    <source>
        <strain evidence="3 4">JCM 18290</strain>
    </source>
</reference>
<evidence type="ECO:0000256" key="2">
    <source>
        <dbReference type="SAM" id="SignalP"/>
    </source>
</evidence>
<gene>
    <name evidence="3" type="ORF">KEM09_01410</name>
</gene>
<evidence type="ECO:0000313" key="4">
    <source>
        <dbReference type="Proteomes" id="UP000721861"/>
    </source>
</evidence>
<keyword evidence="2" id="KW-0732">Signal</keyword>
<evidence type="ECO:0008006" key="5">
    <source>
        <dbReference type="Google" id="ProtNLM"/>
    </source>
</evidence>
<organism evidence="3 4">
    <name type="scientific">Carboxylicivirga mesophila</name>
    <dbReference type="NCBI Taxonomy" id="1166478"/>
    <lineage>
        <taxon>Bacteria</taxon>
        <taxon>Pseudomonadati</taxon>
        <taxon>Bacteroidota</taxon>
        <taxon>Bacteroidia</taxon>
        <taxon>Marinilabiliales</taxon>
        <taxon>Marinilabiliaceae</taxon>
        <taxon>Carboxylicivirga</taxon>
    </lineage>
</organism>
<dbReference type="EMBL" id="JAGUCN010000001">
    <property type="protein sequence ID" value="MBS2210038.1"/>
    <property type="molecule type" value="Genomic_DNA"/>
</dbReference>
<comment type="caution">
    <text evidence="3">The sequence shown here is derived from an EMBL/GenBank/DDBJ whole genome shotgun (WGS) entry which is preliminary data.</text>
</comment>
<proteinExistence type="predicted"/>
<sequence length="59" mass="6453">MKALKSIFAVSLFIVGLSLTSCSSDDKYIDPDGPSVENPIYHPEADHPIWNPEATQPLP</sequence>
<keyword evidence="4" id="KW-1185">Reference proteome</keyword>
<feature type="chain" id="PRO_5046544120" description="Lipoprotein" evidence="2">
    <location>
        <begin position="24"/>
        <end position="59"/>
    </location>
</feature>
<feature type="region of interest" description="Disordered" evidence="1">
    <location>
        <begin position="33"/>
        <end position="59"/>
    </location>
</feature>
<name>A0ABS5K686_9BACT</name>
<evidence type="ECO:0000256" key="1">
    <source>
        <dbReference type="SAM" id="MobiDB-lite"/>
    </source>
</evidence>
<feature type="signal peptide" evidence="2">
    <location>
        <begin position="1"/>
        <end position="23"/>
    </location>
</feature>
<dbReference type="RefSeq" id="WP_212224267.1">
    <property type="nucleotide sequence ID" value="NZ_JAGUCN010000001.1"/>
</dbReference>
<accession>A0ABS5K686</accession>
<dbReference type="PROSITE" id="PS51257">
    <property type="entry name" value="PROKAR_LIPOPROTEIN"/>
    <property type="match status" value="1"/>
</dbReference>
<evidence type="ECO:0000313" key="3">
    <source>
        <dbReference type="EMBL" id="MBS2210038.1"/>
    </source>
</evidence>
<protein>
    <recommendedName>
        <fullName evidence="5">Lipoprotein</fullName>
    </recommendedName>
</protein>
<dbReference type="Proteomes" id="UP000721861">
    <property type="component" value="Unassembled WGS sequence"/>
</dbReference>